<feature type="domain" description="DUF3857" evidence="1">
    <location>
        <begin position="89"/>
        <end position="202"/>
    </location>
</feature>
<gene>
    <name evidence="2" type="ORF">SAMN02927937_02805</name>
</gene>
<dbReference type="Proteomes" id="UP000199634">
    <property type="component" value="Unassembled WGS sequence"/>
</dbReference>
<dbReference type="Gene3D" id="3.10.620.30">
    <property type="match status" value="1"/>
</dbReference>
<dbReference type="InterPro" id="IPR024618">
    <property type="entry name" value="DUF3857"/>
</dbReference>
<accession>A0A1H6MWF8</accession>
<dbReference type="RefSeq" id="WP_091102623.1">
    <property type="nucleotide sequence ID" value="NZ_FNXE01000065.1"/>
</dbReference>
<evidence type="ECO:0000313" key="2">
    <source>
        <dbReference type="EMBL" id="SEI02367.1"/>
    </source>
</evidence>
<dbReference type="OrthoDB" id="98874at2"/>
<proteinExistence type="predicted"/>
<name>A0A1H6MWF8_9FLAO</name>
<reference evidence="2 3" key="1">
    <citation type="submission" date="2016-10" db="EMBL/GenBank/DDBJ databases">
        <authorList>
            <person name="de Groot N.N."/>
        </authorList>
    </citation>
    <scope>NUCLEOTIDE SEQUENCE [LARGE SCALE GENOMIC DNA]</scope>
    <source>
        <strain evidence="2 3">CGMCC 1.10825</strain>
    </source>
</reference>
<keyword evidence="3" id="KW-1185">Reference proteome</keyword>
<evidence type="ECO:0000313" key="3">
    <source>
        <dbReference type="Proteomes" id="UP000199634"/>
    </source>
</evidence>
<sequence>MELETQNLYRFCTAQPWAATLTDEQITDLIKETPFALEQRDLGRDYCYFINKDYYSDDRFSADYALMAYTLSQPENLERASINDMVLEENEHFEIHRINVLRDGVLIDKIPDTKIKVLDNETNSHGGILSSSKKLNISIKDLRLNDVLILEDCRIKTFAEKEFLRKDFVKHVFISPDNYWAYGQYNYRFINNRNRKVAYKECFFRDENGTILPKEIGYLEKGENYSISYKDYINQVDTSRELYPFIDFATDATWKELSNYIYPLYKDVLEEARLQTFAPDLAETLNTLPNLDAKIRYAIEFVQNNIYYIFTADEMNGHKPQSPAITYQNKQGDCKAKSVLLKVILDYLQVDAQIVLVNYNADFYIKYYLPSLLSFNHVIVKINYKETEYFIDVTARNEFGLLENRSVLSFCFYLPVNENQELQIRKPTTWNNYAVDEEIKLKATGAQGDFSIKSTYRFNRANGMRNYFKNTNKREILDSWNNAMFYTLNYCNDRNGKDFRDIFKNAAIEIVNDDKDANEFTVKYTATIEQPYFIDQSNKRFLMYFDRNVLKNNLRDFQHSDASYWHNFDSERYDILLETDQKIDTQERFTIQECDINNSFFKHKTKKTITKNSGRVQITYDPVSNKEILLSELEEIKQAYHKVADSNFGIGIDIIEPGFMNFLKSKFKSR</sequence>
<dbReference type="AlphaFoldDB" id="A0A1H6MWF8"/>
<dbReference type="Pfam" id="PF12969">
    <property type="entry name" value="DUF3857"/>
    <property type="match status" value="1"/>
</dbReference>
<dbReference type="EMBL" id="FNXE01000065">
    <property type="protein sequence ID" value="SEI02367.1"/>
    <property type="molecule type" value="Genomic_DNA"/>
</dbReference>
<organism evidence="2 3">
    <name type="scientific">Paenimyroides marinum</name>
    <dbReference type="NCBI Taxonomy" id="1159016"/>
    <lineage>
        <taxon>Bacteria</taxon>
        <taxon>Pseudomonadati</taxon>
        <taxon>Bacteroidota</taxon>
        <taxon>Flavobacteriia</taxon>
        <taxon>Flavobacteriales</taxon>
        <taxon>Flavobacteriaceae</taxon>
        <taxon>Paenimyroides</taxon>
    </lineage>
</organism>
<protein>
    <recommendedName>
        <fullName evidence="1">DUF3857 domain-containing protein</fullName>
    </recommendedName>
</protein>
<dbReference type="STRING" id="1159016.SAMN02927937_02805"/>
<evidence type="ECO:0000259" key="1">
    <source>
        <dbReference type="Pfam" id="PF12969"/>
    </source>
</evidence>